<dbReference type="STRING" id="28234.SAMN04488588_0010"/>
<dbReference type="GO" id="GO:0016779">
    <property type="term" value="F:nucleotidyltransferase activity"/>
    <property type="evidence" value="ECO:0007669"/>
    <property type="project" value="UniProtKB-KW"/>
</dbReference>
<dbReference type="EMBL" id="FMYV01000001">
    <property type="protein sequence ID" value="SDB95348.1"/>
    <property type="molecule type" value="Genomic_DNA"/>
</dbReference>
<gene>
    <name evidence="1" type="ORF">SAMN04488588_0010</name>
</gene>
<evidence type="ECO:0000313" key="1">
    <source>
        <dbReference type="EMBL" id="SDB95348.1"/>
    </source>
</evidence>
<dbReference type="SUPFAM" id="SSF51445">
    <property type="entry name" value="(Trans)glycosidases"/>
    <property type="match status" value="1"/>
</dbReference>
<evidence type="ECO:0000313" key="2">
    <source>
        <dbReference type="Proteomes" id="UP000199322"/>
    </source>
</evidence>
<keyword evidence="1" id="KW-0548">Nucleotidyltransferase</keyword>
<keyword evidence="1" id="KW-0808">Transferase</keyword>
<name>A0A1G6HMK4_9BACT</name>
<reference evidence="1 2" key="1">
    <citation type="submission" date="2016-10" db="EMBL/GenBank/DDBJ databases">
        <authorList>
            <person name="de Groot N.N."/>
        </authorList>
    </citation>
    <scope>NUCLEOTIDE SEQUENCE [LARGE SCALE GENOMIC DNA]</scope>
    <source>
        <strain evidence="1 2">WG14</strain>
    </source>
</reference>
<dbReference type="RefSeq" id="WP_091401622.1">
    <property type="nucleotide sequence ID" value="NZ_FMYV01000001.1"/>
</dbReference>
<dbReference type="InterPro" id="IPR017853">
    <property type="entry name" value="GH"/>
</dbReference>
<keyword evidence="2" id="KW-1185">Reference proteome</keyword>
<protein>
    <submittedName>
        <fullName evidence="1">Nicotinamide mononucleotide adenylyltransferase</fullName>
    </submittedName>
</protein>
<organism evidence="1 2">
    <name type="scientific">Geotoga petraea</name>
    <dbReference type="NCBI Taxonomy" id="28234"/>
    <lineage>
        <taxon>Bacteria</taxon>
        <taxon>Thermotogati</taxon>
        <taxon>Thermotogota</taxon>
        <taxon>Thermotogae</taxon>
        <taxon>Petrotogales</taxon>
        <taxon>Petrotogaceae</taxon>
        <taxon>Geotoga</taxon>
    </lineage>
</organism>
<dbReference type="Proteomes" id="UP000199322">
    <property type="component" value="Unassembled WGS sequence"/>
</dbReference>
<proteinExistence type="predicted"/>
<dbReference type="AlphaFoldDB" id="A0A1G6HMK4"/>
<sequence>MKNTVILIIILIFSVTIFSKGIIIGEDLFILKTFRDGKNEDILNIVNNIDEHFDEVIIHMGRANVSERGNFFFYRTSKENLKYFSDLLEDRGIKLFLWFFDSFGSEDFLSLYNDRFSLITSNKKFIDDLGLNYAGVVVDFEWINLGEGENTEKYMTFLKDIKTVFTGKELLAFTNTIDSEIENTKRGYDLKKMAEVIDGMIPMLYVVDFGLYYENDEIKMNFSDDRIENLLNFYSNYEKIYPAFSVTSGLLLVRNGKVFYIKDISHASIPDGLEIVGKQESQYHNIFKLNVKKDIEITRNDGVLETIKKGEELFILEVKELIYEISDYIWNYTFYF</sequence>
<dbReference type="Gene3D" id="3.20.20.80">
    <property type="entry name" value="Glycosidases"/>
    <property type="match status" value="1"/>
</dbReference>
<accession>A0A1G6HMK4</accession>